<dbReference type="GO" id="GO:0016740">
    <property type="term" value="F:transferase activity"/>
    <property type="evidence" value="ECO:0007669"/>
    <property type="project" value="UniProtKB-KW"/>
</dbReference>
<name>A0A5D6WBU2_9FIRM</name>
<keyword evidence="2" id="KW-0808">Transferase</keyword>
<dbReference type="Gene3D" id="3.30.460.10">
    <property type="entry name" value="Beta Polymerase, domain 2"/>
    <property type="match status" value="1"/>
</dbReference>
<comment type="caution">
    <text evidence="2">The sequence shown here is derived from an EMBL/GenBank/DDBJ whole genome shotgun (WGS) entry which is preliminary data.</text>
</comment>
<protein>
    <submittedName>
        <fullName evidence="2">Nucleotidyltransferase domain-containing protein</fullName>
    </submittedName>
</protein>
<dbReference type="Pfam" id="PF18765">
    <property type="entry name" value="Polbeta"/>
    <property type="match status" value="1"/>
</dbReference>
<proteinExistence type="predicted"/>
<dbReference type="RefSeq" id="WP_149170967.1">
    <property type="nucleotide sequence ID" value="NZ_VTOY01000002.1"/>
</dbReference>
<accession>A0A5D6WBU2</accession>
<reference evidence="2 3" key="1">
    <citation type="submission" date="2019-08" db="EMBL/GenBank/DDBJ databases">
        <title>Selenomonas sp. mPRGC5 and Selenomonas sp. mPRGC8 isolated from ruminal fluid of dairy goat (Capra hircus).</title>
        <authorList>
            <person name="Poothong S."/>
            <person name="Nuengjamnong C."/>
            <person name="Tanasupawat S."/>
        </authorList>
    </citation>
    <scope>NUCLEOTIDE SEQUENCE [LARGE SCALE GENOMIC DNA]</scope>
    <source>
        <strain evidence="3">mPRGC5</strain>
    </source>
</reference>
<dbReference type="InterPro" id="IPR043519">
    <property type="entry name" value="NT_sf"/>
</dbReference>
<dbReference type="PANTHER" id="PTHR43852:SF3">
    <property type="entry name" value="NUCLEOTIDYLTRANSFERASE"/>
    <property type="match status" value="1"/>
</dbReference>
<dbReference type="CDD" id="cd05403">
    <property type="entry name" value="NT_KNTase_like"/>
    <property type="match status" value="1"/>
</dbReference>
<evidence type="ECO:0000313" key="2">
    <source>
        <dbReference type="EMBL" id="TYZ24054.1"/>
    </source>
</evidence>
<dbReference type="OrthoDB" id="9803106at2"/>
<dbReference type="PANTHER" id="PTHR43852">
    <property type="entry name" value="NUCLEOTIDYLTRANSFERASE"/>
    <property type="match status" value="1"/>
</dbReference>
<dbReference type="InterPro" id="IPR041633">
    <property type="entry name" value="Polbeta"/>
</dbReference>
<evidence type="ECO:0000313" key="3">
    <source>
        <dbReference type="Proteomes" id="UP000323646"/>
    </source>
</evidence>
<evidence type="ECO:0000259" key="1">
    <source>
        <dbReference type="Pfam" id="PF18765"/>
    </source>
</evidence>
<gene>
    <name evidence="2" type="ORF">FZ040_04880</name>
</gene>
<feature type="domain" description="Polymerase beta nucleotidyltransferase" evidence="1">
    <location>
        <begin position="11"/>
        <end position="95"/>
    </location>
</feature>
<dbReference type="SUPFAM" id="SSF81301">
    <property type="entry name" value="Nucleotidyltransferase"/>
    <property type="match status" value="1"/>
</dbReference>
<dbReference type="EMBL" id="VTOY01000002">
    <property type="protein sequence ID" value="TYZ24054.1"/>
    <property type="molecule type" value="Genomic_DNA"/>
</dbReference>
<dbReference type="InterPro" id="IPR052930">
    <property type="entry name" value="TA_antitoxin_MntA"/>
</dbReference>
<keyword evidence="3" id="KW-1185">Reference proteome</keyword>
<dbReference type="AlphaFoldDB" id="A0A5D6WBU2"/>
<sequence>MDLPEKVIAGIKELAEAYDVQRGVLFGSRARGDNHPKSDVDLAVYGCADFTNFSLDVDEKVWTLLMFDILDMDRYDYSQELLQEIVRDGVTIYEKV</sequence>
<organism evidence="2 3">
    <name type="scientific">Selenomonas ruminis</name>
    <dbReference type="NCBI Taxonomy" id="2593411"/>
    <lineage>
        <taxon>Bacteria</taxon>
        <taxon>Bacillati</taxon>
        <taxon>Bacillota</taxon>
        <taxon>Negativicutes</taxon>
        <taxon>Selenomonadales</taxon>
        <taxon>Selenomonadaceae</taxon>
        <taxon>Selenomonas</taxon>
    </lineage>
</organism>
<dbReference type="Proteomes" id="UP000323646">
    <property type="component" value="Unassembled WGS sequence"/>
</dbReference>